<protein>
    <submittedName>
        <fullName evidence="1">Uncharacterized protein</fullName>
    </submittedName>
</protein>
<comment type="caution">
    <text evidence="1">The sequence shown here is derived from an EMBL/GenBank/DDBJ whole genome shotgun (WGS) entry which is preliminary data.</text>
</comment>
<gene>
    <name evidence="1" type="ORF">FW780_07135</name>
</gene>
<dbReference type="AlphaFoldDB" id="A0A5B2UC04"/>
<dbReference type="EMBL" id="VUNZ01000001">
    <property type="protein sequence ID" value="KAA2223963.1"/>
    <property type="molecule type" value="Genomic_DNA"/>
</dbReference>
<accession>A0A5B2UC04</accession>
<proteinExistence type="predicted"/>
<evidence type="ECO:0000313" key="2">
    <source>
        <dbReference type="Proteomes" id="UP000323082"/>
    </source>
</evidence>
<organism evidence="1 2">
    <name type="scientific">Chryseobacterium sediminis</name>
    <dbReference type="NCBI Taxonomy" id="1679494"/>
    <lineage>
        <taxon>Bacteria</taxon>
        <taxon>Pseudomonadati</taxon>
        <taxon>Bacteroidota</taxon>
        <taxon>Flavobacteriia</taxon>
        <taxon>Flavobacteriales</taxon>
        <taxon>Weeksellaceae</taxon>
        <taxon>Chryseobacterium group</taxon>
        <taxon>Chryseobacterium</taxon>
    </lineage>
</organism>
<dbReference type="OrthoDB" id="1262078at2"/>
<dbReference type="RefSeq" id="WP_149832862.1">
    <property type="nucleotide sequence ID" value="NZ_VUNZ01000001.1"/>
</dbReference>
<dbReference type="Proteomes" id="UP000323082">
    <property type="component" value="Unassembled WGS sequence"/>
</dbReference>
<sequence>MSTPDTGNFKATRVDAGAANLWHVHEGHFKYGSIKETRVNFAGRTLEQIMEKIAENEPINAPYTKTDNQKRTYEDCIKWIKKNC</sequence>
<reference evidence="1 2" key="1">
    <citation type="journal article" date="2015" name="Int. J. Syst. Evol. Microbiol.">
        <title>Chryseobacterium sediminis sp. nov., isolated from a river sediment.</title>
        <authorList>
            <person name="Kampfer P."/>
            <person name="Busse H.J."/>
            <person name="McInroy J.A."/>
            <person name="Glaeser S.P."/>
        </authorList>
    </citation>
    <scope>NUCLEOTIDE SEQUENCE [LARGE SCALE GENOMIC DNA]</scope>
    <source>
        <strain evidence="1 2">IMT-174</strain>
    </source>
</reference>
<evidence type="ECO:0000313" key="1">
    <source>
        <dbReference type="EMBL" id="KAA2223963.1"/>
    </source>
</evidence>
<name>A0A5B2UC04_9FLAO</name>